<dbReference type="Proteomes" id="UP000588491">
    <property type="component" value="Unassembled WGS sequence"/>
</dbReference>
<protein>
    <submittedName>
        <fullName evidence="1">CopG family transcriptional regulator</fullName>
    </submittedName>
</protein>
<evidence type="ECO:0000313" key="2">
    <source>
        <dbReference type="Proteomes" id="UP000588491"/>
    </source>
</evidence>
<proteinExistence type="predicted"/>
<reference evidence="1 2" key="1">
    <citation type="submission" date="2020-04" db="EMBL/GenBank/DDBJ databases">
        <title>Bacillus sp. UniB3 isolated from commercial digestive syrup.</title>
        <authorList>
            <person name="Thorat V."/>
            <person name="Kirdat K."/>
            <person name="Tiwarekar B."/>
            <person name="Yadav A."/>
        </authorList>
    </citation>
    <scope>NUCLEOTIDE SEQUENCE [LARGE SCALE GENOMIC DNA]</scope>
    <source>
        <strain evidence="1 2">UniB3</strain>
    </source>
</reference>
<dbReference type="EMBL" id="JABBPK010000002">
    <property type="protein sequence ID" value="NMO80146.1"/>
    <property type="molecule type" value="Genomic_DNA"/>
</dbReference>
<comment type="caution">
    <text evidence="1">The sequence shown here is derived from an EMBL/GenBank/DDBJ whole genome shotgun (WGS) entry which is preliminary data.</text>
</comment>
<dbReference type="AlphaFoldDB" id="A0A7Y0PQ61"/>
<accession>A0A7Y0PQ61</accession>
<name>A0A7Y0PQ61_9BACI</name>
<evidence type="ECO:0000313" key="1">
    <source>
        <dbReference type="EMBL" id="NMO80146.1"/>
    </source>
</evidence>
<organism evidence="1 2">
    <name type="scientific">Niallia alba</name>
    <dbReference type="NCBI Taxonomy" id="2729105"/>
    <lineage>
        <taxon>Bacteria</taxon>
        <taxon>Bacillati</taxon>
        <taxon>Bacillota</taxon>
        <taxon>Bacilli</taxon>
        <taxon>Bacillales</taxon>
        <taxon>Bacillaceae</taxon>
        <taxon>Niallia</taxon>
    </lineage>
</organism>
<keyword evidence="2" id="KW-1185">Reference proteome</keyword>
<sequence>MGVTKKVSITLPDDIWSKIKSDIKDKDLKSMSAYFRELALAHFKEEA</sequence>
<gene>
    <name evidence="1" type="ORF">HHU08_24850</name>
</gene>